<evidence type="ECO:0000313" key="5">
    <source>
        <dbReference type="Proteomes" id="UP001232148"/>
    </source>
</evidence>
<sequence>MNKRRFLLNLLVCLGDAVALEQGELVDTLPATHCFTYLSTFLELGSPPTGILLPTAVVTRVGGTSLTAPASAGSTIQGGTTSLSANSNSPVTSAVPITTSTISRETVTISGGTTSLSINSNSPATTAVLITTSTISRETTTIPGGTTSLSTSSSTPTITTIGTSSISSLAPSRISTTIPVAQPLIFLVVPQSGAKKRGLQKRVLGGFLSIDINGNRDSCNVATVFNLFQDQLLEGENPVFYSPGETFKKFHNPGVAPNSAITRTFSNIGGVLRFTSPSIPSGEANFCQDSAGEVFITFTTRPASCQPVLLYAYRAAQCVNGQIVGGTLPMGLSTSNSASSTSFALSTSYYRYLDSFHGPCFDHRLRFSCFPIFIDTLLNHR</sequence>
<gene>
    <name evidence="4" type="ORF">LX32DRAFT_690465</name>
</gene>
<dbReference type="EMBL" id="MU842825">
    <property type="protein sequence ID" value="KAK2033055.1"/>
    <property type="molecule type" value="Genomic_DNA"/>
</dbReference>
<keyword evidence="5" id="KW-1185">Reference proteome</keyword>
<dbReference type="AlphaFoldDB" id="A0AAD9HPZ1"/>
<protein>
    <recommendedName>
        <fullName evidence="3">DUF7908 domain-containing protein</fullName>
    </recommendedName>
</protein>
<feature type="chain" id="PRO_5042198649" description="DUF7908 domain-containing protein" evidence="2">
    <location>
        <begin position="20"/>
        <end position="381"/>
    </location>
</feature>
<feature type="region of interest" description="Disordered" evidence="1">
    <location>
        <begin position="70"/>
        <end position="90"/>
    </location>
</feature>
<evidence type="ECO:0000256" key="2">
    <source>
        <dbReference type="SAM" id="SignalP"/>
    </source>
</evidence>
<proteinExistence type="predicted"/>
<dbReference type="InterPro" id="IPR057230">
    <property type="entry name" value="DUF7908"/>
</dbReference>
<dbReference type="Proteomes" id="UP001232148">
    <property type="component" value="Unassembled WGS sequence"/>
</dbReference>
<keyword evidence="2" id="KW-0732">Signal</keyword>
<reference evidence="4" key="1">
    <citation type="submission" date="2021-06" db="EMBL/GenBank/DDBJ databases">
        <title>Comparative genomics, transcriptomics and evolutionary studies reveal genomic signatures of adaptation to plant cell wall in hemibiotrophic fungi.</title>
        <authorList>
            <consortium name="DOE Joint Genome Institute"/>
            <person name="Baroncelli R."/>
            <person name="Diaz J.F."/>
            <person name="Benocci T."/>
            <person name="Peng M."/>
            <person name="Battaglia E."/>
            <person name="Haridas S."/>
            <person name="Andreopoulos W."/>
            <person name="Labutti K."/>
            <person name="Pangilinan J."/>
            <person name="Floch G.L."/>
            <person name="Makela M.R."/>
            <person name="Henrissat B."/>
            <person name="Grigoriev I.V."/>
            <person name="Crouch J.A."/>
            <person name="De Vries R.P."/>
            <person name="Sukno S.A."/>
            <person name="Thon M.R."/>
        </authorList>
    </citation>
    <scope>NUCLEOTIDE SEQUENCE</scope>
    <source>
        <strain evidence="4">MAFF235873</strain>
    </source>
</reference>
<comment type="caution">
    <text evidence="4">The sequence shown here is derived from an EMBL/GenBank/DDBJ whole genome shotgun (WGS) entry which is preliminary data.</text>
</comment>
<feature type="signal peptide" evidence="2">
    <location>
        <begin position="1"/>
        <end position="19"/>
    </location>
</feature>
<name>A0AAD9HPZ1_9PEZI</name>
<evidence type="ECO:0000259" key="3">
    <source>
        <dbReference type="Pfam" id="PF25485"/>
    </source>
</evidence>
<evidence type="ECO:0000313" key="4">
    <source>
        <dbReference type="EMBL" id="KAK2033055.1"/>
    </source>
</evidence>
<evidence type="ECO:0000256" key="1">
    <source>
        <dbReference type="SAM" id="MobiDB-lite"/>
    </source>
</evidence>
<feature type="domain" description="DUF7908" evidence="3">
    <location>
        <begin position="187"/>
        <end position="314"/>
    </location>
</feature>
<organism evidence="4 5">
    <name type="scientific">Colletotrichum zoysiae</name>
    <dbReference type="NCBI Taxonomy" id="1216348"/>
    <lineage>
        <taxon>Eukaryota</taxon>
        <taxon>Fungi</taxon>
        <taxon>Dikarya</taxon>
        <taxon>Ascomycota</taxon>
        <taxon>Pezizomycotina</taxon>
        <taxon>Sordariomycetes</taxon>
        <taxon>Hypocreomycetidae</taxon>
        <taxon>Glomerellales</taxon>
        <taxon>Glomerellaceae</taxon>
        <taxon>Colletotrichum</taxon>
        <taxon>Colletotrichum graminicola species complex</taxon>
    </lineage>
</organism>
<dbReference type="Pfam" id="PF25485">
    <property type="entry name" value="DUF7908"/>
    <property type="match status" value="1"/>
</dbReference>
<accession>A0AAD9HPZ1</accession>